<evidence type="ECO:0000256" key="3">
    <source>
        <dbReference type="ARBA" id="ARBA00022576"/>
    </source>
</evidence>
<evidence type="ECO:0000256" key="2">
    <source>
        <dbReference type="ARBA" id="ARBA00007441"/>
    </source>
</evidence>
<keyword evidence="8" id="KW-1185">Reference proteome</keyword>
<comment type="similarity">
    <text evidence="2">Belongs to the class-I pyridoxal-phosphate-dependent aminotransferase family.</text>
</comment>
<dbReference type="InterPro" id="IPR015424">
    <property type="entry name" value="PyrdxlP-dep_Trfase"/>
</dbReference>
<dbReference type="Proteomes" id="UP000009223">
    <property type="component" value="Chromosome"/>
</dbReference>
<dbReference type="GO" id="GO:0008483">
    <property type="term" value="F:transaminase activity"/>
    <property type="evidence" value="ECO:0007669"/>
    <property type="project" value="UniProtKB-KW"/>
</dbReference>
<dbReference type="GO" id="GO:0006520">
    <property type="term" value="P:amino acid metabolic process"/>
    <property type="evidence" value="ECO:0007669"/>
    <property type="project" value="InterPro"/>
</dbReference>
<comment type="cofactor">
    <cofactor evidence="1">
        <name>pyridoxal 5'-phosphate</name>
        <dbReference type="ChEBI" id="CHEBI:597326"/>
    </cofactor>
</comment>
<dbReference type="STRING" id="545694.TREPR_3265"/>
<sequence>MNPLASELNAVLDGSVAGRLLSSLGRRLFFPKGIIAQSSEAKQLAPVKNATIGMAFHKGQPLILSAIRDSMPTLTAKEAVTYAATAGVEEVRKAWKESMAKKNPSLKPEDVSLPAAVPGITAGISFVADLFLDENNTIIASDPCWDNYSLIFTERRGAELRGVPFFGTGPGLDLEAIRRVILEEAKTGQVRIIFNFPNNPSGYSPTQAEADALIEIIRETAEAGADVLVICDDAYFGLYYEDGIYRESLFGRLASLHERVLAVKIDGPTKEDYVWGLRVAFVTFGSPSLKTEHQEALGKKLMGGIRSSVSCANTPAQYLILKVLSDPRTPGEKKANHELLRSRYQAVKDFIRNQPEQPKLKPLPFNSGYFMSFRCIGIDAEALRKQLLADHGIGTIALGAGILRVAFAALEKEQIPGIYSLIYETAGKL</sequence>
<dbReference type="HOGENOM" id="CLU_052346_1_0_12"/>
<keyword evidence="5" id="KW-0663">Pyridoxal phosphate</keyword>
<evidence type="ECO:0000256" key="5">
    <source>
        <dbReference type="ARBA" id="ARBA00022898"/>
    </source>
</evidence>
<protein>
    <submittedName>
        <fullName evidence="7">Aspartate aminotransferase</fullName>
    </submittedName>
</protein>
<name>F5YKV6_TREPZ</name>
<dbReference type="NCBIfam" id="NF006388">
    <property type="entry name" value="PRK08637.1"/>
    <property type="match status" value="1"/>
</dbReference>
<dbReference type="Pfam" id="PF00155">
    <property type="entry name" value="Aminotran_1_2"/>
    <property type="match status" value="1"/>
</dbReference>
<dbReference type="RefSeq" id="WP_015707009.1">
    <property type="nucleotide sequence ID" value="NC_015578.1"/>
</dbReference>
<dbReference type="PANTHER" id="PTHR46383">
    <property type="entry name" value="ASPARTATE AMINOTRANSFERASE"/>
    <property type="match status" value="1"/>
</dbReference>
<evidence type="ECO:0000256" key="1">
    <source>
        <dbReference type="ARBA" id="ARBA00001933"/>
    </source>
</evidence>
<organism evidence="7 8">
    <name type="scientific">Treponema primitia (strain ATCC BAA-887 / DSM 12427 / ZAS-2)</name>
    <dbReference type="NCBI Taxonomy" id="545694"/>
    <lineage>
        <taxon>Bacteria</taxon>
        <taxon>Pseudomonadati</taxon>
        <taxon>Spirochaetota</taxon>
        <taxon>Spirochaetia</taxon>
        <taxon>Spirochaetales</taxon>
        <taxon>Treponemataceae</taxon>
        <taxon>Treponema</taxon>
    </lineage>
</organism>
<reference evidence="8" key="1">
    <citation type="submission" date="2009-12" db="EMBL/GenBank/DDBJ databases">
        <title>Complete sequence of Treponema primitia strain ZAS-2.</title>
        <authorList>
            <person name="Tetu S.G."/>
            <person name="Matson E."/>
            <person name="Ren Q."/>
            <person name="Seshadri R."/>
            <person name="Elbourne L."/>
            <person name="Hassan K.A."/>
            <person name="Durkin A."/>
            <person name="Radune D."/>
            <person name="Mohamoud Y."/>
            <person name="Shay R."/>
            <person name="Jin S."/>
            <person name="Zhang X."/>
            <person name="Lucey K."/>
            <person name="Ballor N.R."/>
            <person name="Ottesen E."/>
            <person name="Rosenthal R."/>
            <person name="Allen A."/>
            <person name="Leadbetter J.R."/>
            <person name="Paulsen I.T."/>
        </authorList>
    </citation>
    <scope>NUCLEOTIDE SEQUENCE [LARGE SCALE GENOMIC DNA]</scope>
    <source>
        <strain evidence="8">ATCC BAA-887 / DSM 12427 / ZAS-2</strain>
    </source>
</reference>
<evidence type="ECO:0000256" key="4">
    <source>
        <dbReference type="ARBA" id="ARBA00022679"/>
    </source>
</evidence>
<dbReference type="InterPro" id="IPR050596">
    <property type="entry name" value="AspAT/PAT-like"/>
</dbReference>
<evidence type="ECO:0000313" key="8">
    <source>
        <dbReference type="Proteomes" id="UP000009223"/>
    </source>
</evidence>
<dbReference type="InterPro" id="IPR015422">
    <property type="entry name" value="PyrdxlP-dep_Trfase_small"/>
</dbReference>
<accession>F5YKV6</accession>
<dbReference type="eggNOG" id="COG0436">
    <property type="taxonomic scope" value="Bacteria"/>
</dbReference>
<dbReference type="InterPro" id="IPR004839">
    <property type="entry name" value="Aminotransferase_I/II_large"/>
</dbReference>
<keyword evidence="4 7" id="KW-0808">Transferase</keyword>
<dbReference type="InterPro" id="IPR015421">
    <property type="entry name" value="PyrdxlP-dep_Trfase_major"/>
</dbReference>
<dbReference type="CDD" id="cd00609">
    <property type="entry name" value="AAT_like"/>
    <property type="match status" value="1"/>
</dbReference>
<keyword evidence="3 7" id="KW-0032">Aminotransferase</keyword>
<reference evidence="7 8" key="2">
    <citation type="journal article" date="2011" name="ISME J.">
        <title>RNA-seq reveals cooperative metabolic interactions between two termite-gut spirochete species in co-culture.</title>
        <authorList>
            <person name="Rosenthal A.Z."/>
            <person name="Matson E.G."/>
            <person name="Eldar A."/>
            <person name="Leadbetter J.R."/>
        </authorList>
    </citation>
    <scope>NUCLEOTIDE SEQUENCE [LARGE SCALE GENOMIC DNA]</scope>
    <source>
        <strain evidence="8">ATCC BAA-887 / DSM 12427 / ZAS-2</strain>
    </source>
</reference>
<dbReference type="Gene3D" id="3.90.1150.10">
    <property type="entry name" value="Aspartate Aminotransferase, domain 1"/>
    <property type="match status" value="1"/>
</dbReference>
<dbReference type="Gene3D" id="3.40.640.10">
    <property type="entry name" value="Type I PLP-dependent aspartate aminotransferase-like (Major domain)"/>
    <property type="match status" value="1"/>
</dbReference>
<evidence type="ECO:0000259" key="6">
    <source>
        <dbReference type="Pfam" id="PF00155"/>
    </source>
</evidence>
<proteinExistence type="inferred from homology"/>
<dbReference type="SUPFAM" id="SSF53383">
    <property type="entry name" value="PLP-dependent transferases"/>
    <property type="match status" value="1"/>
</dbReference>
<dbReference type="GO" id="GO:0030170">
    <property type="term" value="F:pyridoxal phosphate binding"/>
    <property type="evidence" value="ECO:0007669"/>
    <property type="project" value="InterPro"/>
</dbReference>
<evidence type="ECO:0000313" key="7">
    <source>
        <dbReference type="EMBL" id="AEF85930.1"/>
    </source>
</evidence>
<dbReference type="OrthoDB" id="9762162at2"/>
<dbReference type="EMBL" id="CP001843">
    <property type="protein sequence ID" value="AEF85930.1"/>
    <property type="molecule type" value="Genomic_DNA"/>
</dbReference>
<dbReference type="PANTHER" id="PTHR46383:SF1">
    <property type="entry name" value="ASPARTATE AMINOTRANSFERASE"/>
    <property type="match status" value="1"/>
</dbReference>
<dbReference type="AlphaFoldDB" id="F5YKV6"/>
<feature type="domain" description="Aminotransferase class I/classII large" evidence="6">
    <location>
        <begin position="66"/>
        <end position="415"/>
    </location>
</feature>
<dbReference type="KEGG" id="tpi:TREPR_3265"/>
<gene>
    <name evidence="7" type="ordered locus">TREPR_3265</name>
</gene>